<dbReference type="Pfam" id="PF02265">
    <property type="entry name" value="S1-P1_nuclease"/>
    <property type="match status" value="1"/>
</dbReference>
<dbReference type="GO" id="GO:0006308">
    <property type="term" value="P:DNA catabolic process"/>
    <property type="evidence" value="ECO:0007669"/>
    <property type="project" value="InterPro"/>
</dbReference>
<reference evidence="9 10" key="1">
    <citation type="journal article" date="2018" name="Front. Microbiol.">
        <title>Genome-Wide Analysis of Corynespora cassiicola Leaf Fall Disease Putative Effectors.</title>
        <authorList>
            <person name="Lopez D."/>
            <person name="Ribeiro S."/>
            <person name="Label P."/>
            <person name="Fumanal B."/>
            <person name="Venisse J.S."/>
            <person name="Kohler A."/>
            <person name="de Oliveira R.R."/>
            <person name="Labutti K."/>
            <person name="Lipzen A."/>
            <person name="Lail K."/>
            <person name="Bauer D."/>
            <person name="Ohm R.A."/>
            <person name="Barry K.W."/>
            <person name="Spatafora J."/>
            <person name="Grigoriev I.V."/>
            <person name="Martin F.M."/>
            <person name="Pujade-Renaud V."/>
        </authorList>
    </citation>
    <scope>NUCLEOTIDE SEQUENCE [LARGE SCALE GENOMIC DNA]</scope>
    <source>
        <strain evidence="9 10">Philippines</strain>
    </source>
</reference>
<dbReference type="GO" id="GO:0016788">
    <property type="term" value="F:hydrolase activity, acting on ester bonds"/>
    <property type="evidence" value="ECO:0007669"/>
    <property type="project" value="InterPro"/>
</dbReference>
<dbReference type="InterPro" id="IPR008947">
    <property type="entry name" value="PLipase_C/P1_nuclease_dom_sf"/>
</dbReference>
<evidence type="ECO:0000256" key="7">
    <source>
        <dbReference type="ARBA" id="ARBA00023180"/>
    </source>
</evidence>
<keyword evidence="4" id="KW-0255">Endonuclease</keyword>
<dbReference type="CDD" id="cd11010">
    <property type="entry name" value="S1-P1_nuclease"/>
    <property type="match status" value="1"/>
</dbReference>
<comment type="similarity">
    <text evidence="1">Belongs to the nuclease type I family.</text>
</comment>
<evidence type="ECO:0000256" key="6">
    <source>
        <dbReference type="ARBA" id="ARBA00023157"/>
    </source>
</evidence>
<evidence type="ECO:0000313" key="10">
    <source>
        <dbReference type="Proteomes" id="UP000240883"/>
    </source>
</evidence>
<dbReference type="Proteomes" id="UP000240883">
    <property type="component" value="Unassembled WGS sequence"/>
</dbReference>
<evidence type="ECO:0000256" key="3">
    <source>
        <dbReference type="ARBA" id="ARBA00022723"/>
    </source>
</evidence>
<dbReference type="OrthoDB" id="441446at2759"/>
<feature type="signal peptide" evidence="8">
    <location>
        <begin position="1"/>
        <end position="20"/>
    </location>
</feature>
<dbReference type="GO" id="GO:0004519">
    <property type="term" value="F:endonuclease activity"/>
    <property type="evidence" value="ECO:0007669"/>
    <property type="project" value="UniProtKB-KW"/>
</dbReference>
<keyword evidence="7" id="KW-0325">Glycoprotein</keyword>
<dbReference type="Gene3D" id="1.10.575.10">
    <property type="entry name" value="P1 Nuclease"/>
    <property type="match status" value="1"/>
</dbReference>
<keyword evidence="5" id="KW-0378">Hydrolase</keyword>
<evidence type="ECO:0000256" key="8">
    <source>
        <dbReference type="SAM" id="SignalP"/>
    </source>
</evidence>
<dbReference type="SUPFAM" id="SSF48537">
    <property type="entry name" value="Phospholipase C/P1 nuclease"/>
    <property type="match status" value="1"/>
</dbReference>
<keyword evidence="2" id="KW-0540">Nuclease</keyword>
<dbReference type="EMBL" id="KZ678152">
    <property type="protein sequence ID" value="PSN59812.1"/>
    <property type="molecule type" value="Genomic_DNA"/>
</dbReference>
<dbReference type="AlphaFoldDB" id="A0A2T2N2Z0"/>
<evidence type="ECO:0000313" key="9">
    <source>
        <dbReference type="EMBL" id="PSN59812.1"/>
    </source>
</evidence>
<gene>
    <name evidence="9" type="ORF">BS50DRAFT_219575</name>
</gene>
<protein>
    <recommendedName>
        <fullName evidence="11">Nuclease PA3</fullName>
    </recommendedName>
</protein>
<evidence type="ECO:0000256" key="4">
    <source>
        <dbReference type="ARBA" id="ARBA00022759"/>
    </source>
</evidence>
<feature type="chain" id="PRO_5015568440" description="Nuclease PA3" evidence="8">
    <location>
        <begin position="21"/>
        <end position="335"/>
    </location>
</feature>
<dbReference type="InterPro" id="IPR003154">
    <property type="entry name" value="S1/P1nuclease"/>
</dbReference>
<dbReference type="GO" id="GO:0003676">
    <property type="term" value="F:nucleic acid binding"/>
    <property type="evidence" value="ECO:0007669"/>
    <property type="project" value="InterPro"/>
</dbReference>
<dbReference type="GO" id="GO:0046872">
    <property type="term" value="F:metal ion binding"/>
    <property type="evidence" value="ECO:0007669"/>
    <property type="project" value="UniProtKB-KW"/>
</dbReference>
<evidence type="ECO:0000256" key="2">
    <source>
        <dbReference type="ARBA" id="ARBA00022722"/>
    </source>
</evidence>
<keyword evidence="3" id="KW-0479">Metal-binding</keyword>
<evidence type="ECO:0000256" key="5">
    <source>
        <dbReference type="ARBA" id="ARBA00022801"/>
    </source>
</evidence>
<dbReference type="STRING" id="1448308.A0A2T2N2Z0"/>
<organism evidence="9 10">
    <name type="scientific">Corynespora cassiicola Philippines</name>
    <dbReference type="NCBI Taxonomy" id="1448308"/>
    <lineage>
        <taxon>Eukaryota</taxon>
        <taxon>Fungi</taxon>
        <taxon>Dikarya</taxon>
        <taxon>Ascomycota</taxon>
        <taxon>Pezizomycotina</taxon>
        <taxon>Dothideomycetes</taxon>
        <taxon>Pleosporomycetidae</taxon>
        <taxon>Pleosporales</taxon>
        <taxon>Corynesporascaceae</taxon>
        <taxon>Corynespora</taxon>
    </lineage>
</organism>
<dbReference type="PANTHER" id="PTHR33146:SF26">
    <property type="entry name" value="ENDONUCLEASE 4"/>
    <property type="match status" value="1"/>
</dbReference>
<keyword evidence="8" id="KW-0732">Signal</keyword>
<name>A0A2T2N2Z0_CORCC</name>
<dbReference type="PANTHER" id="PTHR33146">
    <property type="entry name" value="ENDONUCLEASE 4"/>
    <property type="match status" value="1"/>
</dbReference>
<keyword evidence="6" id="KW-1015">Disulfide bond</keyword>
<proteinExistence type="inferred from homology"/>
<evidence type="ECO:0000256" key="1">
    <source>
        <dbReference type="ARBA" id="ARBA00009547"/>
    </source>
</evidence>
<evidence type="ECO:0008006" key="11">
    <source>
        <dbReference type="Google" id="ProtNLM"/>
    </source>
</evidence>
<sequence length="335" mass="36947">MPSPKTALVALLPLVPQASAWGALGHNTVAYIAQQFLHKSTAHFAQSLLNDTSSNYLANIATWADSFRSTPEGAFSSPLHYIDAFDSPPESCNVDYERDCPEEGCIISALANYTARVQQQNVGFVERQRALKWIVHFTGDVHQPLHVENLEVGGNLINVTFDGVVANLHRIWDSNIPEKLRGGFALEDARIWAEELAGEIRNGTYAAVKEEWLEGIVASDAVETTMVWARDANAYICSTVVPEGPEAVRHQELGGEYYKKAIPVVQQQIAKAGFRLAAWLNTIVTGEDCLGGKKAKPFGNKGPTIKKELAGWMVKARETRRDFGYDCGCTEEHHH</sequence>
<keyword evidence="10" id="KW-1185">Reference proteome</keyword>
<accession>A0A2T2N2Z0</accession>